<name>A0A4R6S639_LABRH</name>
<comment type="caution">
    <text evidence="3">The sequence shown here is derived from an EMBL/GenBank/DDBJ whole genome shotgun (WGS) entry which is preliminary data.</text>
</comment>
<feature type="compositionally biased region" description="Pro residues" evidence="1">
    <location>
        <begin position="75"/>
        <end position="93"/>
    </location>
</feature>
<reference evidence="3 4" key="1">
    <citation type="submission" date="2019-03" db="EMBL/GenBank/DDBJ databases">
        <title>Genomic Encyclopedia of Type Strains, Phase IV (KMG-IV): sequencing the most valuable type-strain genomes for metagenomic binning, comparative biology and taxonomic classification.</title>
        <authorList>
            <person name="Goeker M."/>
        </authorList>
    </citation>
    <scope>NUCLEOTIDE SEQUENCE [LARGE SCALE GENOMIC DNA]</scope>
    <source>
        <strain evidence="3 4">DSM 45361</strain>
    </source>
</reference>
<dbReference type="InterPro" id="IPR047789">
    <property type="entry name" value="CU044_5270-like"/>
</dbReference>
<evidence type="ECO:0000313" key="3">
    <source>
        <dbReference type="EMBL" id="TDP95141.1"/>
    </source>
</evidence>
<accession>A0A4R6S639</accession>
<keyword evidence="2" id="KW-0472">Membrane</keyword>
<dbReference type="RefSeq" id="WP_133852518.1">
    <property type="nucleotide sequence ID" value="NZ_SNXZ01000005.1"/>
</dbReference>
<proteinExistence type="predicted"/>
<gene>
    <name evidence="3" type="ORF">EV186_105373</name>
</gene>
<dbReference type="AlphaFoldDB" id="A0A4R6S639"/>
<evidence type="ECO:0000313" key="4">
    <source>
        <dbReference type="Proteomes" id="UP000295444"/>
    </source>
</evidence>
<evidence type="ECO:0008006" key="5">
    <source>
        <dbReference type="Google" id="ProtNLM"/>
    </source>
</evidence>
<protein>
    <recommendedName>
        <fullName evidence="5">CU044_5270 family protein</fullName>
    </recommendedName>
</protein>
<feature type="transmembrane region" description="Helical" evidence="2">
    <location>
        <begin position="51"/>
        <end position="72"/>
    </location>
</feature>
<evidence type="ECO:0000256" key="2">
    <source>
        <dbReference type="SAM" id="Phobius"/>
    </source>
</evidence>
<evidence type="ECO:0000256" key="1">
    <source>
        <dbReference type="SAM" id="MobiDB-lite"/>
    </source>
</evidence>
<organism evidence="3 4">
    <name type="scientific">Labedaea rhizosphaerae</name>
    <dbReference type="NCBI Taxonomy" id="598644"/>
    <lineage>
        <taxon>Bacteria</taxon>
        <taxon>Bacillati</taxon>
        <taxon>Actinomycetota</taxon>
        <taxon>Actinomycetes</taxon>
        <taxon>Pseudonocardiales</taxon>
        <taxon>Pseudonocardiaceae</taxon>
        <taxon>Labedaea</taxon>
    </lineage>
</organism>
<feature type="region of interest" description="Disordered" evidence="1">
    <location>
        <begin position="74"/>
        <end position="96"/>
    </location>
</feature>
<sequence length="358" mass="38125">MNELDMIGEVNADEPRAGTPRLATARERLMATIAHEPPALEHKRKHRKVRVASWTTVGVAAAAAAVVALVGAPTPSGPTPSGPTPSGPTPSGPAPVNAAFVLNQAADQAIHQKDEPIHPGQYRYVSEHISAVGMGLNGPKTVFAWREHDVETTWVPYDQSGTWTKDMRQVGPFEVLVDDGATPQDKAAMTSHYPHGRLIGRCGDFFSPDKDSNPCGRPFDDKQLTSAMIATIPRDPHKLLTDKYLGTNAGPALSRTITWLRSGLVPGDLRAAIYRALAMVPGIEITDNVANLDGHRGVAFGADTAGYRTDIVIDPATGQYIGFREVDDGTLGMPKGTVHDSSSMVTGVVDKVGQVPGH</sequence>
<dbReference type="EMBL" id="SNXZ01000005">
    <property type="protein sequence ID" value="TDP95141.1"/>
    <property type="molecule type" value="Genomic_DNA"/>
</dbReference>
<dbReference type="OrthoDB" id="3387554at2"/>
<keyword evidence="4" id="KW-1185">Reference proteome</keyword>
<dbReference type="NCBIfam" id="NF038083">
    <property type="entry name" value="CU044_5270_fam"/>
    <property type="match status" value="1"/>
</dbReference>
<dbReference type="Proteomes" id="UP000295444">
    <property type="component" value="Unassembled WGS sequence"/>
</dbReference>
<keyword evidence="2" id="KW-1133">Transmembrane helix</keyword>
<keyword evidence="2" id="KW-0812">Transmembrane</keyword>